<protein>
    <recommendedName>
        <fullName evidence="10">Alpha-1,3-glucan synthase</fullName>
    </recommendedName>
</protein>
<evidence type="ECO:0000256" key="5">
    <source>
        <dbReference type="SAM" id="MobiDB-lite"/>
    </source>
</evidence>
<keyword evidence="4" id="KW-0035">Amyloplast</keyword>
<dbReference type="InterPro" id="IPR013534">
    <property type="entry name" value="Starch_synth_cat_dom"/>
</dbReference>
<comment type="subcellular location">
    <subcellularLocation>
        <location evidence="1">Plastid</location>
        <location evidence="1">Amyloplast</location>
    </subcellularLocation>
</comment>
<dbReference type="PANTHER" id="PTHR45825">
    <property type="entry name" value="GRANULE-BOUND STARCH SYNTHASE 1, CHLOROPLASTIC/AMYLOPLASTIC"/>
    <property type="match status" value="1"/>
</dbReference>
<evidence type="ECO:0000313" key="8">
    <source>
        <dbReference type="EMBL" id="GJN87520.1"/>
    </source>
</evidence>
<evidence type="ECO:0000259" key="6">
    <source>
        <dbReference type="Pfam" id="PF00534"/>
    </source>
</evidence>
<dbReference type="Proteomes" id="UP001342314">
    <property type="component" value="Unassembled WGS sequence"/>
</dbReference>
<sequence length="712" mass="78848">MHDCPNTTEIFMVANRAPAAQAPDREPQIKSHDVSENSSGDDGDTPKRPYDLHAYRHLNESDIVTLDPSTRILHVTKEFGPATMGGMGVMLTALSIAQSESPLLSISVTLPHYSYFKDLALDIIPFANLSIPFATHASRQKVKQIHCPVSLLRWSYTPAQDFLEPGAPTKPVQRSIDVYLIGPSEDKPFSAAFRAKDEGDIYSAYKPLKGEWKESYFVSAVAELVAHLAAGGPAAARAGAARRPFDVVHLHGATNAMVAHYVRERIAAGPAVVYSLHDTLDELEYANLAVNLRRFLLPPRSASAGDVLASLEPYLYRDGAQLFTSALGIDLADMTTFVSRSIAEDIVTGRFRFHLENLVMPSIAARAGKGEFIGVTNGLDFTERSRNPFTNDQLVDGGLAFPRIGSELLRPSTFGPSTSFVAAKARARAHLVRHLPQLFSPEDEDRPWFLFIGRYQYNKGCQFVATLLEVLSSPPVDGRLILVGARNNFPFDSLQRLARQYPRHMTLIDDRTPSTSGIQAAWGPVLRMASDVAFVPSLSEAFGLVAAEALLFGMPVLSTGVGGLREFLVSFPISDEDASATVAPDERRAPNAYLFDLFPRAPSLGKSLAQGAEADYSRAAHDVRPDEAQLLPAREELRRAALRAVRDWRARSEGSEIERERFVRRLVMDALSLRWDREDGPIDEYIRVYDRAIKNRDRRIEAARRFEPERRP</sequence>
<evidence type="ECO:0000256" key="3">
    <source>
        <dbReference type="ARBA" id="ARBA00022679"/>
    </source>
</evidence>
<proteinExistence type="predicted"/>
<keyword evidence="3" id="KW-0808">Transferase</keyword>
<evidence type="ECO:0000256" key="4">
    <source>
        <dbReference type="ARBA" id="ARBA00023234"/>
    </source>
</evidence>
<feature type="compositionally biased region" description="Basic and acidic residues" evidence="5">
    <location>
        <begin position="23"/>
        <end position="35"/>
    </location>
</feature>
<feature type="region of interest" description="Disordered" evidence="5">
    <location>
        <begin position="18"/>
        <end position="50"/>
    </location>
</feature>
<dbReference type="Pfam" id="PF08323">
    <property type="entry name" value="Glyco_transf_5"/>
    <property type="match status" value="1"/>
</dbReference>
<dbReference type="EMBL" id="BQKY01000001">
    <property type="protein sequence ID" value="GJN87520.1"/>
    <property type="molecule type" value="Genomic_DNA"/>
</dbReference>
<feature type="domain" description="Glycosyl transferase family 1" evidence="6">
    <location>
        <begin position="441"/>
        <end position="568"/>
    </location>
</feature>
<evidence type="ECO:0000256" key="2">
    <source>
        <dbReference type="ARBA" id="ARBA00022676"/>
    </source>
</evidence>
<dbReference type="PANTHER" id="PTHR45825:SF11">
    <property type="entry name" value="ALPHA AMYLASE DOMAIN-CONTAINING PROTEIN"/>
    <property type="match status" value="1"/>
</dbReference>
<accession>A0AAV5GCQ4</accession>
<evidence type="ECO:0000313" key="9">
    <source>
        <dbReference type="Proteomes" id="UP001342314"/>
    </source>
</evidence>
<reference evidence="8 9" key="1">
    <citation type="submission" date="2021-12" db="EMBL/GenBank/DDBJ databases">
        <title>High titer production of polyol ester of fatty acids by Rhodotorula paludigena BS15 towards product separation-free biomass refinery.</title>
        <authorList>
            <person name="Mano J."/>
            <person name="Ono H."/>
            <person name="Tanaka T."/>
            <person name="Naito K."/>
            <person name="Sushida H."/>
            <person name="Ike M."/>
            <person name="Tokuyasu K."/>
            <person name="Kitaoka M."/>
        </authorList>
    </citation>
    <scope>NUCLEOTIDE SEQUENCE [LARGE SCALE GENOMIC DNA]</scope>
    <source>
        <strain evidence="8 9">BS15</strain>
    </source>
</reference>
<comment type="caution">
    <text evidence="8">The sequence shown here is derived from an EMBL/GenBank/DDBJ whole genome shotgun (WGS) entry which is preliminary data.</text>
</comment>
<evidence type="ECO:0000259" key="7">
    <source>
        <dbReference type="Pfam" id="PF08323"/>
    </source>
</evidence>
<keyword evidence="4" id="KW-0934">Plastid</keyword>
<feature type="domain" description="Starch synthase catalytic" evidence="7">
    <location>
        <begin position="71"/>
        <end position="358"/>
    </location>
</feature>
<dbReference type="AlphaFoldDB" id="A0AAV5GCQ4"/>
<evidence type="ECO:0008006" key="10">
    <source>
        <dbReference type="Google" id="ProtNLM"/>
    </source>
</evidence>
<name>A0AAV5GCQ4_9BASI</name>
<evidence type="ECO:0000256" key="1">
    <source>
        <dbReference type="ARBA" id="ARBA00004602"/>
    </source>
</evidence>
<gene>
    <name evidence="8" type="ORF">Rhopal_000471-T1</name>
</gene>
<organism evidence="8 9">
    <name type="scientific">Rhodotorula paludigena</name>
    <dbReference type="NCBI Taxonomy" id="86838"/>
    <lineage>
        <taxon>Eukaryota</taxon>
        <taxon>Fungi</taxon>
        <taxon>Dikarya</taxon>
        <taxon>Basidiomycota</taxon>
        <taxon>Pucciniomycotina</taxon>
        <taxon>Microbotryomycetes</taxon>
        <taxon>Sporidiobolales</taxon>
        <taxon>Sporidiobolaceae</taxon>
        <taxon>Rhodotorula</taxon>
    </lineage>
</organism>
<keyword evidence="2" id="KW-0328">Glycosyltransferase</keyword>
<dbReference type="SUPFAM" id="SSF53756">
    <property type="entry name" value="UDP-Glycosyltransferase/glycogen phosphorylase"/>
    <property type="match status" value="1"/>
</dbReference>
<keyword evidence="9" id="KW-1185">Reference proteome</keyword>
<dbReference type="InterPro" id="IPR001296">
    <property type="entry name" value="Glyco_trans_1"/>
</dbReference>
<dbReference type="GO" id="GO:0016757">
    <property type="term" value="F:glycosyltransferase activity"/>
    <property type="evidence" value="ECO:0007669"/>
    <property type="project" value="UniProtKB-KW"/>
</dbReference>
<dbReference type="Gene3D" id="3.40.50.2000">
    <property type="entry name" value="Glycogen Phosphorylase B"/>
    <property type="match status" value="2"/>
</dbReference>
<dbReference type="Pfam" id="PF00534">
    <property type="entry name" value="Glycos_transf_1"/>
    <property type="match status" value="1"/>
</dbReference>